<organism evidence="1 2">
    <name type="scientific">Peribacillus asahii</name>
    <dbReference type="NCBI Taxonomy" id="228899"/>
    <lineage>
        <taxon>Bacteria</taxon>
        <taxon>Bacillati</taxon>
        <taxon>Bacillota</taxon>
        <taxon>Bacilli</taxon>
        <taxon>Bacillales</taxon>
        <taxon>Bacillaceae</taxon>
        <taxon>Peribacillus</taxon>
    </lineage>
</organism>
<comment type="caution">
    <text evidence="1">The sequence shown here is derived from an EMBL/GenBank/DDBJ whole genome shotgun (WGS) entry which is preliminary data.</text>
</comment>
<name>A0A398AVN9_9BACI</name>
<reference evidence="1 2" key="1">
    <citation type="submission" date="2018-08" db="EMBL/GenBank/DDBJ databases">
        <title>Bacillus jemisoniae sp. nov., Bacillus chryseoplanitiae sp. nov., Bacillus resnikiae sp. nov., and Bacillus frankliniae sp. nov., isolated from Viking spacecraft and associated surfaces.</title>
        <authorList>
            <person name="Seuylemezian A."/>
            <person name="Vaishampayan P."/>
        </authorList>
    </citation>
    <scope>NUCLEOTIDE SEQUENCE [LARGE SCALE GENOMIC DNA]</scope>
    <source>
        <strain evidence="1 2">MA001</strain>
    </source>
</reference>
<dbReference type="Proteomes" id="UP000266016">
    <property type="component" value="Unassembled WGS sequence"/>
</dbReference>
<proteinExistence type="predicted"/>
<evidence type="ECO:0000313" key="1">
    <source>
        <dbReference type="EMBL" id="RID81665.1"/>
    </source>
</evidence>
<sequence>MINMLYGLKDIHTVISNRRKIGGAAEADMIRLTSGESYQNPVFINVDISKGHYVSVCFMDEEGTNIIAHVDQIAVIKGLQHKLICQLNNMHVKQLLLQDTMQYLQKLCDVNAGFVTHTFKQEALKLVRDISIKELKNHNIVLPFPLEEKLIHINKRLFA</sequence>
<accession>A0A398AVN9</accession>
<protein>
    <submittedName>
        <fullName evidence="1">Uncharacterized protein</fullName>
    </submittedName>
</protein>
<dbReference type="AlphaFoldDB" id="A0A398AVN9"/>
<evidence type="ECO:0000313" key="2">
    <source>
        <dbReference type="Proteomes" id="UP000266016"/>
    </source>
</evidence>
<dbReference type="EMBL" id="QWVS01000063">
    <property type="protein sequence ID" value="RID81665.1"/>
    <property type="molecule type" value="Genomic_DNA"/>
</dbReference>
<gene>
    <name evidence="1" type="ORF">D1953_20225</name>
</gene>
<keyword evidence="2" id="KW-1185">Reference proteome</keyword>
<dbReference type="RefSeq" id="WP_119118957.1">
    <property type="nucleotide sequence ID" value="NZ_QWVS01000063.1"/>
</dbReference>